<gene>
    <name evidence="1" type="ORF">TCIL3000_0_09200</name>
</gene>
<sequence length="156" mass="16458">MNKTAGIKGTQCTFQTVCSPHAVQQCVLLWQCVDMCDAFPSTDCLHRSLAGATLKMKENMETTNNGTYTDTGGKQCKYEEITMGFGTFVHLLSAPATAVTLAPRESRTTAATSSVVLAPHISCKSNLTIGPSPAAGGLGLTRVTATAYELTSSVYV</sequence>
<dbReference type="Proteomes" id="UP000000702">
    <property type="component" value="Unassembled WGS sequence"/>
</dbReference>
<proteinExistence type="predicted"/>
<keyword evidence="2" id="KW-1185">Reference proteome</keyword>
<dbReference type="EMBL" id="CAEQ01002109">
    <property type="protein sequence ID" value="CCD15934.1"/>
    <property type="molecule type" value="Genomic_DNA"/>
</dbReference>
<dbReference type="VEuPathDB" id="TriTrypDB:TcIL3000_0_09200"/>
<protein>
    <submittedName>
        <fullName evidence="1">WGS project CAEQ00000000 data, annotated contig 354</fullName>
    </submittedName>
</protein>
<organism evidence="1 2">
    <name type="scientific">Trypanosoma congolense (strain IL3000)</name>
    <dbReference type="NCBI Taxonomy" id="1068625"/>
    <lineage>
        <taxon>Eukaryota</taxon>
        <taxon>Discoba</taxon>
        <taxon>Euglenozoa</taxon>
        <taxon>Kinetoplastea</taxon>
        <taxon>Metakinetoplastina</taxon>
        <taxon>Trypanosomatida</taxon>
        <taxon>Trypanosomatidae</taxon>
        <taxon>Trypanosoma</taxon>
        <taxon>Nannomonas</taxon>
    </lineage>
</organism>
<evidence type="ECO:0000313" key="1">
    <source>
        <dbReference type="EMBL" id="CCD15934.1"/>
    </source>
</evidence>
<dbReference type="AlphaFoldDB" id="F9WF66"/>
<name>F9WF66_TRYCI</name>
<reference evidence="1 2" key="2">
    <citation type="journal article" date="2012" name="Proc. Natl. Acad. Sci. U.S.A.">
        <title>Antigenic diversity is generated by distinct evolutionary mechanisms in African trypanosome species.</title>
        <authorList>
            <person name="Jackson A.P."/>
            <person name="Berry A."/>
            <person name="Aslett M."/>
            <person name="Allison H.C."/>
            <person name="Burton P."/>
            <person name="Vavrova-Anderson J."/>
            <person name="Brown R."/>
            <person name="Browne H."/>
            <person name="Corton N."/>
            <person name="Hauser H."/>
            <person name="Gamble J."/>
            <person name="Gilderthorp R."/>
            <person name="Marcello L."/>
            <person name="McQuillan J."/>
            <person name="Otto T.D."/>
            <person name="Quail M.A."/>
            <person name="Sanders M.J."/>
            <person name="van Tonder A."/>
            <person name="Ginger M.L."/>
            <person name="Field M.C."/>
            <person name="Barry J.D."/>
            <person name="Hertz-Fowler C."/>
            <person name="Berriman M."/>
        </authorList>
    </citation>
    <scope>NUCLEOTIDE SEQUENCE [LARGE SCALE GENOMIC DNA]</scope>
    <source>
        <strain evidence="1 2">IL3000</strain>
    </source>
</reference>
<evidence type="ECO:0000313" key="2">
    <source>
        <dbReference type="Proteomes" id="UP000000702"/>
    </source>
</evidence>
<reference evidence="2" key="1">
    <citation type="submission" date="2011-07" db="EMBL/GenBank/DDBJ databases">
        <title>Divergent evolution of antigenic variation in African trypanosomes.</title>
        <authorList>
            <person name="Jackson A.P."/>
            <person name="Berry A."/>
            <person name="Allison H.C."/>
            <person name="Burton P."/>
            <person name="Anderson J."/>
            <person name="Aslett M."/>
            <person name="Brown R."/>
            <person name="Corton N."/>
            <person name="Harris D."/>
            <person name="Hauser H."/>
            <person name="Gamble J."/>
            <person name="Gilderthorp R."/>
            <person name="McQuillan J."/>
            <person name="Quail M.A."/>
            <person name="Sanders M."/>
            <person name="Van Tonder A."/>
            <person name="Ginger M.L."/>
            <person name="Donelson J.E."/>
            <person name="Field M.C."/>
            <person name="Barry J.D."/>
            <person name="Berriman M."/>
            <person name="Hertz-Fowler C."/>
        </authorList>
    </citation>
    <scope>NUCLEOTIDE SEQUENCE [LARGE SCALE GENOMIC DNA]</scope>
    <source>
        <strain evidence="2">IL3000</strain>
    </source>
</reference>
<accession>F9WF66</accession>
<comment type="caution">
    <text evidence="1">The sequence shown here is derived from an EMBL/GenBank/DDBJ whole genome shotgun (WGS) entry which is preliminary data.</text>
</comment>